<organism evidence="1 2">
    <name type="scientific">Vaccinium darrowii</name>
    <dbReference type="NCBI Taxonomy" id="229202"/>
    <lineage>
        <taxon>Eukaryota</taxon>
        <taxon>Viridiplantae</taxon>
        <taxon>Streptophyta</taxon>
        <taxon>Embryophyta</taxon>
        <taxon>Tracheophyta</taxon>
        <taxon>Spermatophyta</taxon>
        <taxon>Magnoliopsida</taxon>
        <taxon>eudicotyledons</taxon>
        <taxon>Gunneridae</taxon>
        <taxon>Pentapetalae</taxon>
        <taxon>asterids</taxon>
        <taxon>Ericales</taxon>
        <taxon>Ericaceae</taxon>
        <taxon>Vaccinioideae</taxon>
        <taxon>Vaccinieae</taxon>
        <taxon>Vaccinium</taxon>
    </lineage>
</organism>
<protein>
    <submittedName>
        <fullName evidence="1">Uncharacterized protein</fullName>
    </submittedName>
</protein>
<evidence type="ECO:0000313" key="1">
    <source>
        <dbReference type="EMBL" id="KAH7852338.1"/>
    </source>
</evidence>
<keyword evidence="2" id="KW-1185">Reference proteome</keyword>
<dbReference type="EMBL" id="CM037158">
    <property type="protein sequence ID" value="KAH7852338.1"/>
    <property type="molecule type" value="Genomic_DNA"/>
</dbReference>
<accession>A0ACB7YG12</accession>
<comment type="caution">
    <text evidence="1">The sequence shown here is derived from an EMBL/GenBank/DDBJ whole genome shotgun (WGS) entry which is preliminary data.</text>
</comment>
<gene>
    <name evidence="1" type="ORF">Vadar_023627</name>
</gene>
<reference evidence="1 2" key="1">
    <citation type="journal article" date="2021" name="Hortic Res">
        <title>High-quality reference genome and annotation aids understanding of berry development for evergreen blueberry (Vaccinium darrowii).</title>
        <authorList>
            <person name="Yu J."/>
            <person name="Hulse-Kemp A.M."/>
            <person name="Babiker E."/>
            <person name="Staton M."/>
        </authorList>
    </citation>
    <scope>NUCLEOTIDE SEQUENCE [LARGE SCALE GENOMIC DNA]</scope>
    <source>
        <strain evidence="2">cv. NJ 8807/NJ 8810</strain>
        <tissue evidence="1">Young leaf</tissue>
    </source>
</reference>
<name>A0ACB7YG12_9ERIC</name>
<dbReference type="Proteomes" id="UP000828048">
    <property type="component" value="Chromosome 8"/>
</dbReference>
<sequence length="194" mass="21819">MVEESSQRSNSVRAQTSTTRACSEKFSRLDREARFGLQNYRHDLDLSGNMREAVSLSRNAPLGPPPLCSIYEHKVPVFGIPPRWFTYSELEIATGGFSQANFLTGGFGSVHKGVLSDGRTVAVKQHKLASSHRDQEFCSGVELLSCSHHQNVIMLIGFCTEDRRRLTRIFIHVFCHHRDPLEWFGRQKIAAGTA</sequence>
<proteinExistence type="predicted"/>
<evidence type="ECO:0000313" key="2">
    <source>
        <dbReference type="Proteomes" id="UP000828048"/>
    </source>
</evidence>